<dbReference type="EMBL" id="JAAYSM010000387">
    <property type="protein sequence ID" value="NLJ19318.1"/>
    <property type="molecule type" value="Genomic_DNA"/>
</dbReference>
<dbReference type="InterPro" id="IPR002560">
    <property type="entry name" value="Transposase_DDE"/>
</dbReference>
<dbReference type="InterPro" id="IPR032877">
    <property type="entry name" value="Transposase_HTH"/>
</dbReference>
<evidence type="ECO:0000313" key="4">
    <source>
        <dbReference type="Proteomes" id="UP000541058"/>
    </source>
</evidence>
<feature type="domain" description="Transposase IS204/IS1001/IS1096/IS1165 DDE" evidence="1">
    <location>
        <begin position="164"/>
        <end position="413"/>
    </location>
</feature>
<dbReference type="Pfam" id="PF13542">
    <property type="entry name" value="HTH_Tnp_ISL3"/>
    <property type="match status" value="1"/>
</dbReference>
<dbReference type="Pfam" id="PF01610">
    <property type="entry name" value="DDE_Tnp_ISL3"/>
    <property type="match status" value="1"/>
</dbReference>
<feature type="domain" description="Transposase IS204/IS1001/IS1096/IS1165 helix-turn-helix" evidence="2">
    <location>
        <begin position="100"/>
        <end position="149"/>
    </location>
</feature>
<dbReference type="InterPro" id="IPR047951">
    <property type="entry name" value="Transpos_ISL3"/>
</dbReference>
<organism evidence="3 4">
    <name type="scientific">Globicatella sulfidifaciens</name>
    <dbReference type="NCBI Taxonomy" id="136093"/>
    <lineage>
        <taxon>Bacteria</taxon>
        <taxon>Bacillati</taxon>
        <taxon>Bacillota</taxon>
        <taxon>Bacilli</taxon>
        <taxon>Lactobacillales</taxon>
        <taxon>Aerococcaceae</taxon>
        <taxon>Globicatella</taxon>
    </lineage>
</organism>
<evidence type="ECO:0000313" key="3">
    <source>
        <dbReference type="EMBL" id="NLJ19318.1"/>
    </source>
</evidence>
<sequence>MSNDIRNLIDLQDENITFLPGCVERAEYKGQPCKFIHGDLTYDPTHCEKCGIKNENYVVIKNGKQVSRITLPMTGTSLTFLKLKKQRFFCRSCQCSFTAKTPIVEKNCHVSNQSKAMIVIKSTEARSVQSLSKDCSVSWHTVQRVIDDAAQSVKSHHQALPENLSFDEFKYANGKMAFQYINAETGDILSSRTSHVIKNHFITNYSLGDCKRVKTITIDMNASYVSVIKEIFPQAEIIIDRFHLVQLISRSMNQTRVKVMNRLKRSNNEEMKKYRRLKRYWKLILKSDMKVSSVEYKYYTLFGQRLEKSIVEEMLDYDPELKANYHLYQRLLRAIKTKQFEGLERVLKERSSSLISSYMRTSLKTLRKHLAYIKNSFIYPYNNGRIEGINNKIKVLSKVAYGYRNFYNYKKRIMIHFKFKAVEKHSSIRNQNKSRYKAA</sequence>
<dbReference type="AlphaFoldDB" id="A0A7X8H119"/>
<evidence type="ECO:0000259" key="2">
    <source>
        <dbReference type="Pfam" id="PF13542"/>
    </source>
</evidence>
<protein>
    <submittedName>
        <fullName evidence="3">ISL3 family transposase</fullName>
    </submittedName>
</protein>
<proteinExistence type="predicted"/>
<accession>A0A7X8H119</accession>
<dbReference type="PANTHER" id="PTHR33498">
    <property type="entry name" value="TRANSPOSASE FOR INSERTION SEQUENCE ELEMENT IS1557"/>
    <property type="match status" value="1"/>
</dbReference>
<evidence type="ECO:0000259" key="1">
    <source>
        <dbReference type="Pfam" id="PF01610"/>
    </source>
</evidence>
<dbReference type="Proteomes" id="UP000541058">
    <property type="component" value="Unassembled WGS sequence"/>
</dbReference>
<dbReference type="PANTHER" id="PTHR33498:SF1">
    <property type="entry name" value="TRANSPOSASE FOR INSERTION SEQUENCE ELEMENT IS1557"/>
    <property type="match status" value="1"/>
</dbReference>
<dbReference type="NCBIfam" id="NF033550">
    <property type="entry name" value="transpos_ISL3"/>
    <property type="match status" value="1"/>
</dbReference>
<reference evidence="3 4" key="1">
    <citation type="journal article" date="2020" name="Biotechnol. Biofuels">
        <title>New insights from the biogas microbiome by comprehensive genome-resolved metagenomics of nearly 1600 species originating from multiple anaerobic digesters.</title>
        <authorList>
            <person name="Campanaro S."/>
            <person name="Treu L."/>
            <person name="Rodriguez-R L.M."/>
            <person name="Kovalovszki A."/>
            <person name="Ziels R.M."/>
            <person name="Maus I."/>
            <person name="Zhu X."/>
            <person name="Kougias P.G."/>
            <person name="Basile A."/>
            <person name="Luo G."/>
            <person name="Schluter A."/>
            <person name="Konstantinidis K.T."/>
            <person name="Angelidaki I."/>
        </authorList>
    </citation>
    <scope>NUCLEOTIDE SEQUENCE [LARGE SCALE GENOMIC DNA]</scope>
    <source>
        <strain evidence="3">AS23ysBPME_34</strain>
    </source>
</reference>
<comment type="caution">
    <text evidence="3">The sequence shown here is derived from an EMBL/GenBank/DDBJ whole genome shotgun (WGS) entry which is preliminary data.</text>
</comment>
<name>A0A7X8H119_9LACT</name>
<gene>
    <name evidence="3" type="ORF">GX355_10730</name>
</gene>